<dbReference type="SUPFAM" id="SSF54427">
    <property type="entry name" value="NTF2-like"/>
    <property type="match status" value="1"/>
</dbReference>
<dbReference type="EMBL" id="FMZE01000004">
    <property type="protein sequence ID" value="SDC86819.1"/>
    <property type="molecule type" value="Genomic_DNA"/>
</dbReference>
<protein>
    <recommendedName>
        <fullName evidence="7">RNA polymerase sigma factor</fullName>
    </recommendedName>
</protein>
<keyword evidence="4 7" id="KW-0731">Sigma factor</keyword>
<dbReference type="CDD" id="cd06171">
    <property type="entry name" value="Sigma70_r4"/>
    <property type="match status" value="1"/>
</dbReference>
<dbReference type="Pfam" id="PF04542">
    <property type="entry name" value="Sigma70_r2"/>
    <property type="match status" value="1"/>
</dbReference>
<dbReference type="InterPro" id="IPR007627">
    <property type="entry name" value="RNA_pol_sigma70_r2"/>
</dbReference>
<comment type="subunit">
    <text evidence="2">Interacts transiently with the RNA polymerase catalytic core formed by RpoA, RpoB, RpoC and RpoZ (2 alpha, 1 beta, 1 beta' and 1 omega subunit) to form the RNA polymerase holoenzyme that can initiate transcription.</text>
</comment>
<reference evidence="8 9" key="1">
    <citation type="submission" date="2016-10" db="EMBL/GenBank/DDBJ databases">
        <authorList>
            <person name="de Groot N.N."/>
        </authorList>
    </citation>
    <scope>NUCLEOTIDE SEQUENCE [LARGE SCALE GENOMIC DNA]</scope>
    <source>
        <strain evidence="8 9">CGMCC 4.5506</strain>
    </source>
</reference>
<evidence type="ECO:0000256" key="3">
    <source>
        <dbReference type="ARBA" id="ARBA00023015"/>
    </source>
</evidence>
<evidence type="ECO:0000313" key="9">
    <source>
        <dbReference type="Proteomes" id="UP000199494"/>
    </source>
</evidence>
<dbReference type="InterPro" id="IPR013325">
    <property type="entry name" value="RNA_pol_sigma_r2"/>
</dbReference>
<evidence type="ECO:0000256" key="2">
    <source>
        <dbReference type="ARBA" id="ARBA00011344"/>
    </source>
</evidence>
<dbReference type="InterPro" id="IPR013249">
    <property type="entry name" value="RNA_pol_sigma70_r4_t2"/>
</dbReference>
<evidence type="ECO:0000256" key="4">
    <source>
        <dbReference type="ARBA" id="ARBA00023082"/>
    </source>
</evidence>
<accession>A0A222W0S9</accession>
<dbReference type="InterPro" id="IPR014305">
    <property type="entry name" value="RNA_pol_sigma-G_actinobac"/>
</dbReference>
<dbReference type="InterPro" id="IPR000838">
    <property type="entry name" value="RNA_pol_sigma70_ECF_CS"/>
</dbReference>
<dbReference type="Pfam" id="PF12680">
    <property type="entry name" value="SnoaL_2"/>
    <property type="match status" value="1"/>
</dbReference>
<dbReference type="PROSITE" id="PS01063">
    <property type="entry name" value="SIGMA70_ECF"/>
    <property type="match status" value="1"/>
</dbReference>
<dbReference type="AlphaFoldDB" id="A0A222W0S9"/>
<evidence type="ECO:0000256" key="6">
    <source>
        <dbReference type="ARBA" id="ARBA00023163"/>
    </source>
</evidence>
<dbReference type="SUPFAM" id="SSF88659">
    <property type="entry name" value="Sigma3 and sigma4 domains of RNA polymerase sigma factors"/>
    <property type="match status" value="1"/>
</dbReference>
<dbReference type="InterPro" id="IPR039425">
    <property type="entry name" value="RNA_pol_sigma-70-like"/>
</dbReference>
<dbReference type="InterPro" id="IPR014284">
    <property type="entry name" value="RNA_pol_sigma-70_dom"/>
</dbReference>
<comment type="similarity">
    <text evidence="1 7">Belongs to the sigma-70 factor family. ECF subfamily.</text>
</comment>
<dbReference type="NCBIfam" id="TIGR02960">
    <property type="entry name" value="SigX5"/>
    <property type="match status" value="1"/>
</dbReference>
<evidence type="ECO:0000256" key="5">
    <source>
        <dbReference type="ARBA" id="ARBA00023125"/>
    </source>
</evidence>
<dbReference type="InterPro" id="IPR036388">
    <property type="entry name" value="WH-like_DNA-bd_sf"/>
</dbReference>
<evidence type="ECO:0000256" key="1">
    <source>
        <dbReference type="ARBA" id="ARBA00010641"/>
    </source>
</evidence>
<keyword evidence="6 7" id="KW-0804">Transcription</keyword>
<dbReference type="InterPro" id="IPR032710">
    <property type="entry name" value="NTF2-like_dom_sf"/>
</dbReference>
<keyword evidence="5 7" id="KW-0238">DNA-binding</keyword>
<dbReference type="Proteomes" id="UP000199494">
    <property type="component" value="Unassembled WGS sequence"/>
</dbReference>
<dbReference type="InterPro" id="IPR013324">
    <property type="entry name" value="RNA_pol_sigma_r3/r4-like"/>
</dbReference>
<evidence type="ECO:0000256" key="7">
    <source>
        <dbReference type="RuleBase" id="RU000716"/>
    </source>
</evidence>
<gene>
    <name evidence="8" type="ORF">SAMN05421630_104209</name>
</gene>
<sequence>MANTTVDQEFLRQADPFRRELLAHCYRMLGSAHDAEDLVQETYLRAWRAYDRFEGRSSLRTWLHRIATTTCLTALENRKRRPMPSGLGNGSSDPSGDLAERHDIRWLEPLPDPQTTEDDPASIVTERESVRLAFVAALQHLPERQRAVLILRDVLKWRAAEVADTVGISTAAVNSTLQRARAQLAEIAPHLDTVAEPDSSQQRELLDRYVSAFERKDVTELIALFTADIVWEMPPYASWYQGRTDVAHHLTHRCPAQPGKVLILPLRANGQPTFAMYLLDEKTGEYNAFTVQVLTVTADGISQVANFMDTAVFGMFELPLTRQAPSQGNAAEKGEQPIAGTRAR</sequence>
<proteinExistence type="inferred from homology"/>
<dbReference type="PANTHER" id="PTHR43133:SF65">
    <property type="entry name" value="ECF RNA POLYMERASE SIGMA FACTOR SIGG"/>
    <property type="match status" value="1"/>
</dbReference>
<dbReference type="NCBIfam" id="NF006089">
    <property type="entry name" value="PRK08241.1"/>
    <property type="match status" value="1"/>
</dbReference>
<dbReference type="GO" id="GO:0003677">
    <property type="term" value="F:DNA binding"/>
    <property type="evidence" value="ECO:0007669"/>
    <property type="project" value="UniProtKB-KW"/>
</dbReference>
<dbReference type="InterPro" id="IPR037401">
    <property type="entry name" value="SnoaL-like"/>
</dbReference>
<organism evidence="8 9">
    <name type="scientific">Prauserella marina</name>
    <dbReference type="NCBI Taxonomy" id="530584"/>
    <lineage>
        <taxon>Bacteria</taxon>
        <taxon>Bacillati</taxon>
        <taxon>Actinomycetota</taxon>
        <taxon>Actinomycetes</taxon>
        <taxon>Pseudonocardiales</taxon>
        <taxon>Pseudonocardiaceae</taxon>
        <taxon>Prauserella</taxon>
    </lineage>
</organism>
<keyword evidence="9" id="KW-1185">Reference proteome</keyword>
<dbReference type="STRING" id="530584.SAMN05421630_104209"/>
<dbReference type="PANTHER" id="PTHR43133">
    <property type="entry name" value="RNA POLYMERASE ECF-TYPE SIGMA FACTO"/>
    <property type="match status" value="1"/>
</dbReference>
<evidence type="ECO:0000313" key="8">
    <source>
        <dbReference type="EMBL" id="SDC86819.1"/>
    </source>
</evidence>
<dbReference type="GO" id="GO:0006352">
    <property type="term" value="P:DNA-templated transcription initiation"/>
    <property type="evidence" value="ECO:0007669"/>
    <property type="project" value="InterPro"/>
</dbReference>
<dbReference type="NCBIfam" id="TIGR02937">
    <property type="entry name" value="sigma70-ECF"/>
    <property type="match status" value="1"/>
</dbReference>
<dbReference type="KEGG" id="pmad:BAY61_28640"/>
<dbReference type="GO" id="GO:0016987">
    <property type="term" value="F:sigma factor activity"/>
    <property type="evidence" value="ECO:0007669"/>
    <property type="project" value="UniProtKB-KW"/>
</dbReference>
<dbReference type="Pfam" id="PF08281">
    <property type="entry name" value="Sigma70_r4_2"/>
    <property type="match status" value="1"/>
</dbReference>
<dbReference type="SUPFAM" id="SSF88946">
    <property type="entry name" value="Sigma2 domain of RNA polymerase sigma factors"/>
    <property type="match status" value="1"/>
</dbReference>
<dbReference type="Gene3D" id="1.10.10.10">
    <property type="entry name" value="Winged helix-like DNA-binding domain superfamily/Winged helix DNA-binding domain"/>
    <property type="match status" value="1"/>
</dbReference>
<dbReference type="Gene3D" id="3.10.450.50">
    <property type="match status" value="1"/>
</dbReference>
<name>A0A222W0S9_9PSEU</name>
<dbReference type="Gene3D" id="1.10.1740.10">
    <property type="match status" value="1"/>
</dbReference>
<keyword evidence="3 7" id="KW-0805">Transcription regulation</keyword>
<dbReference type="GO" id="GO:0006950">
    <property type="term" value="P:response to stress"/>
    <property type="evidence" value="ECO:0007669"/>
    <property type="project" value="UniProtKB-ARBA"/>
</dbReference>